<sequence>MARITGAQRFAAKVLRGPDERDCWIWTGAIGDDGYGRFWSRREDGAQRVIRAHRFAFAQLMDDPALLDGAEVCHTCDNPLCVRAETGSGSHLYLGDRAQNMRDRADRGRGNTQYAIQFHRTQTRAERAKRSRALRAHVLAHGYDAEAIATIIGDLSAGQRTLW</sequence>
<dbReference type="AlphaFoldDB" id="A0A7T4MV68"/>
<reference evidence="1 2" key="1">
    <citation type="submission" date="2020-12" db="EMBL/GenBank/DDBJ databases">
        <title>FDA dAtabase for Regulatory Grade micrObial Sequences (FDA-ARGOS): Supporting development and validation of Infectious Disease Dx tests.</title>
        <authorList>
            <person name="Sproer C."/>
            <person name="Gronow S."/>
            <person name="Severitt S."/>
            <person name="Schroder I."/>
            <person name="Tallon L."/>
            <person name="Sadzewicz L."/>
            <person name="Zhao X."/>
            <person name="Boylan J."/>
            <person name="Ott S."/>
            <person name="Bowen H."/>
            <person name="Vavikolanu K."/>
            <person name="Mehta A."/>
            <person name="Aluvathingal J."/>
            <person name="Nadendla S."/>
            <person name="Lowell S."/>
            <person name="Myers T."/>
            <person name="Yan Y."/>
            <person name="Sichtig H."/>
        </authorList>
    </citation>
    <scope>NUCLEOTIDE SEQUENCE [LARGE SCALE GENOMIC DNA]</scope>
    <source>
        <strain evidence="1 2">FDAARGOS_1001</strain>
    </source>
</reference>
<evidence type="ECO:0008006" key="3">
    <source>
        <dbReference type="Google" id="ProtNLM"/>
    </source>
</evidence>
<evidence type="ECO:0000313" key="2">
    <source>
        <dbReference type="Proteomes" id="UP000595221"/>
    </source>
</evidence>
<evidence type="ECO:0000313" key="1">
    <source>
        <dbReference type="EMBL" id="QQC60208.1"/>
    </source>
</evidence>
<dbReference type="EMBL" id="CP066078">
    <property type="protein sequence ID" value="QQC60208.1"/>
    <property type="molecule type" value="Genomic_DNA"/>
</dbReference>
<dbReference type="Proteomes" id="UP000595221">
    <property type="component" value="Chromosome"/>
</dbReference>
<protein>
    <recommendedName>
        <fullName evidence="3">HNH nuclease domain-containing protein</fullName>
    </recommendedName>
</protein>
<dbReference type="InterPro" id="IPR044925">
    <property type="entry name" value="His-Me_finger_sf"/>
</dbReference>
<accession>A0A7T4MV68</accession>
<organism evidence="1 2">
    <name type="scientific">Rothia kristinae</name>
    <dbReference type="NCBI Taxonomy" id="37923"/>
    <lineage>
        <taxon>Bacteria</taxon>
        <taxon>Bacillati</taxon>
        <taxon>Actinomycetota</taxon>
        <taxon>Actinomycetes</taxon>
        <taxon>Micrococcales</taxon>
        <taxon>Micrococcaceae</taxon>
        <taxon>Rothia</taxon>
    </lineage>
</organism>
<dbReference type="RefSeq" id="WP_198490972.1">
    <property type="nucleotide sequence ID" value="NZ_CP066078.1"/>
</dbReference>
<gene>
    <name evidence="1" type="ORF">I6H58_04600</name>
</gene>
<proteinExistence type="predicted"/>
<name>A0A7T4MV68_9MICC</name>
<dbReference type="SUPFAM" id="SSF54060">
    <property type="entry name" value="His-Me finger endonucleases"/>
    <property type="match status" value="1"/>
</dbReference>